<dbReference type="InterPro" id="IPR002763">
    <property type="entry name" value="DUF72"/>
</dbReference>
<dbReference type="Gene3D" id="3.20.20.410">
    <property type="entry name" value="Protein of unknown function UPF0759"/>
    <property type="match status" value="1"/>
</dbReference>
<dbReference type="EMBL" id="SLWN01000021">
    <property type="protein sequence ID" value="TCO15736.1"/>
    <property type="molecule type" value="Genomic_DNA"/>
</dbReference>
<dbReference type="Pfam" id="PF01904">
    <property type="entry name" value="DUF72"/>
    <property type="match status" value="1"/>
</dbReference>
<dbReference type="Proteomes" id="UP000294508">
    <property type="component" value="Unassembled WGS sequence"/>
</dbReference>
<evidence type="ECO:0000313" key="1">
    <source>
        <dbReference type="EMBL" id="TCO15736.1"/>
    </source>
</evidence>
<comment type="caution">
    <text evidence="1">The sequence shown here is derived from an EMBL/GenBank/DDBJ whole genome shotgun (WGS) entry which is preliminary data.</text>
</comment>
<gene>
    <name evidence="1" type="ORF">EV652_121109</name>
</gene>
<dbReference type="OrthoDB" id="9780310at2"/>
<dbReference type="RefSeq" id="WP_132215714.1">
    <property type="nucleotide sequence ID" value="NZ_SLWN01000021.1"/>
</dbReference>
<dbReference type="InterPro" id="IPR036520">
    <property type="entry name" value="UPF0759_sf"/>
</dbReference>
<dbReference type="AlphaFoldDB" id="A0A4R2GYS1"/>
<proteinExistence type="predicted"/>
<organism evidence="1 2">
    <name type="scientific">Kribbella steppae</name>
    <dbReference type="NCBI Taxonomy" id="2512223"/>
    <lineage>
        <taxon>Bacteria</taxon>
        <taxon>Bacillati</taxon>
        <taxon>Actinomycetota</taxon>
        <taxon>Actinomycetes</taxon>
        <taxon>Propionibacteriales</taxon>
        <taxon>Kribbellaceae</taxon>
        <taxon>Kribbella</taxon>
    </lineage>
</organism>
<keyword evidence="2" id="KW-1185">Reference proteome</keyword>
<dbReference type="SUPFAM" id="SSF117396">
    <property type="entry name" value="TM1631-like"/>
    <property type="match status" value="1"/>
</dbReference>
<name>A0A4R2GYS1_9ACTN</name>
<evidence type="ECO:0000313" key="2">
    <source>
        <dbReference type="Proteomes" id="UP000294508"/>
    </source>
</evidence>
<sequence length="323" mass="36418">MASHARAQSGAAAKASIIRSLAESGLSLGIAAWTEPSLVESGELYPPDVVTAEQRLRYYAECYPLTEVDSTFYHPLAQRTAALWAARTPPGFVFDVKAFRLLTHHPTPPSTLWRDLREALPPEQAGKPRVYARDLPRELVAQALRRFAASVEPLRTGGHLGIVLFQLPRYVYPSRASYGYLEWVSEQLPDVQVGVEFRQSRWMDDDHCQGTLDFLTRHGLTYVCVDEPQGFPSSVPPVAAATSDVAVVRFHGRNTERWEARGVRPVQRHTYEYRPEELAEWVPRIRALHEHGRPVHLIFTNVHRGYAAHSARILARLLSDRDG</sequence>
<reference evidence="1 2" key="1">
    <citation type="journal article" date="2015" name="Stand. Genomic Sci.">
        <title>Genomic Encyclopedia of Bacterial and Archaeal Type Strains, Phase III: the genomes of soil and plant-associated and newly described type strains.</title>
        <authorList>
            <person name="Whitman W.B."/>
            <person name="Woyke T."/>
            <person name="Klenk H.P."/>
            <person name="Zhou Y."/>
            <person name="Lilburn T.G."/>
            <person name="Beck B.J."/>
            <person name="De Vos P."/>
            <person name="Vandamme P."/>
            <person name="Eisen J.A."/>
            <person name="Garrity G."/>
            <person name="Hugenholtz P."/>
            <person name="Kyrpides N.C."/>
        </authorList>
    </citation>
    <scope>NUCLEOTIDE SEQUENCE [LARGE SCALE GENOMIC DNA]</scope>
    <source>
        <strain evidence="1 2">VKM Ac-2572</strain>
    </source>
</reference>
<protein>
    <submittedName>
        <fullName evidence="1">Uncharacterized protein YecE (DUF72 family)</fullName>
    </submittedName>
</protein>
<accession>A0A4R2GYS1</accession>
<dbReference type="PANTHER" id="PTHR30348">
    <property type="entry name" value="UNCHARACTERIZED PROTEIN YECE"/>
    <property type="match status" value="1"/>
</dbReference>
<dbReference type="PANTHER" id="PTHR30348:SF13">
    <property type="entry name" value="UPF0759 PROTEIN YUNF"/>
    <property type="match status" value="1"/>
</dbReference>